<name>A0A0A9DKP4_ARUDO</name>
<feature type="region of interest" description="Disordered" evidence="1">
    <location>
        <begin position="1"/>
        <end position="27"/>
    </location>
</feature>
<evidence type="ECO:0000256" key="1">
    <source>
        <dbReference type="SAM" id="MobiDB-lite"/>
    </source>
</evidence>
<feature type="compositionally biased region" description="Basic and acidic residues" evidence="1">
    <location>
        <begin position="1"/>
        <end position="17"/>
    </location>
</feature>
<reference evidence="2" key="1">
    <citation type="submission" date="2014-09" db="EMBL/GenBank/DDBJ databases">
        <authorList>
            <person name="Magalhaes I.L.F."/>
            <person name="Oliveira U."/>
            <person name="Santos F.R."/>
            <person name="Vidigal T.H.D.A."/>
            <person name="Brescovit A.D."/>
            <person name="Santos A.J."/>
        </authorList>
    </citation>
    <scope>NUCLEOTIDE SEQUENCE</scope>
    <source>
        <tissue evidence="2">Shoot tissue taken approximately 20 cm above the soil surface</tissue>
    </source>
</reference>
<reference evidence="2" key="2">
    <citation type="journal article" date="2015" name="Data Brief">
        <title>Shoot transcriptome of the giant reed, Arundo donax.</title>
        <authorList>
            <person name="Barrero R.A."/>
            <person name="Guerrero F.D."/>
            <person name="Moolhuijzen P."/>
            <person name="Goolsby J.A."/>
            <person name="Tidwell J."/>
            <person name="Bellgard S.E."/>
            <person name="Bellgard M.I."/>
        </authorList>
    </citation>
    <scope>NUCLEOTIDE SEQUENCE</scope>
    <source>
        <tissue evidence="2">Shoot tissue taken approximately 20 cm above the soil surface</tissue>
    </source>
</reference>
<dbReference type="EMBL" id="GBRH01210647">
    <property type="protein sequence ID" value="JAD87248.1"/>
    <property type="molecule type" value="Transcribed_RNA"/>
</dbReference>
<evidence type="ECO:0000313" key="2">
    <source>
        <dbReference type="EMBL" id="JAD87248.1"/>
    </source>
</evidence>
<dbReference type="AlphaFoldDB" id="A0A0A9DKP4"/>
<proteinExistence type="predicted"/>
<organism evidence="2">
    <name type="scientific">Arundo donax</name>
    <name type="common">Giant reed</name>
    <name type="synonym">Donax arundinaceus</name>
    <dbReference type="NCBI Taxonomy" id="35708"/>
    <lineage>
        <taxon>Eukaryota</taxon>
        <taxon>Viridiplantae</taxon>
        <taxon>Streptophyta</taxon>
        <taxon>Embryophyta</taxon>
        <taxon>Tracheophyta</taxon>
        <taxon>Spermatophyta</taxon>
        <taxon>Magnoliopsida</taxon>
        <taxon>Liliopsida</taxon>
        <taxon>Poales</taxon>
        <taxon>Poaceae</taxon>
        <taxon>PACMAD clade</taxon>
        <taxon>Arundinoideae</taxon>
        <taxon>Arundineae</taxon>
        <taxon>Arundo</taxon>
    </lineage>
</organism>
<sequence length="98" mass="11612">MPEDMKAMKPKSKRLEPITDELTGTTGMRPHLFRTNLSQSSAQIYHNLLHMVLEELYNATRPWMDSWHRHFHTHVWFIQTSMNATSYGRILKLTARNM</sequence>
<accession>A0A0A9DKP4</accession>
<protein>
    <submittedName>
        <fullName evidence="2">Uncharacterized protein</fullName>
    </submittedName>
</protein>